<name>A0A415PHR3_9FIRM</name>
<evidence type="ECO:0000313" key="2">
    <source>
        <dbReference type="EMBL" id="MBS4884615.1"/>
    </source>
</evidence>
<sequence>MITILLVSVIGTAVLTLIYAKLYQIYIEKMKGKKLDKEMFAKRNKVFAIVCFLCAFTVMCIGHYMGVPSIMM</sequence>
<reference evidence="3 4" key="1">
    <citation type="submission" date="2018-08" db="EMBL/GenBank/DDBJ databases">
        <title>A genome reference for cultivated species of the human gut microbiota.</title>
        <authorList>
            <person name="Zou Y."/>
            <person name="Xue W."/>
            <person name="Luo G."/>
        </authorList>
    </citation>
    <scope>NUCLEOTIDE SEQUENCE [LARGE SCALE GENOMIC DNA]</scope>
    <source>
        <strain evidence="3 4">AF35-6BH</strain>
    </source>
</reference>
<keyword evidence="1" id="KW-0472">Membrane</keyword>
<comment type="caution">
    <text evidence="3">The sequence shown here is derived from an EMBL/GenBank/DDBJ whole genome shotgun (WGS) entry which is preliminary data.</text>
</comment>
<dbReference type="Proteomes" id="UP000753219">
    <property type="component" value="Unassembled WGS sequence"/>
</dbReference>
<proteinExistence type="predicted"/>
<protein>
    <submittedName>
        <fullName evidence="3">Uncharacterized protein</fullName>
    </submittedName>
</protein>
<keyword evidence="1" id="KW-1133">Transmembrane helix</keyword>
<reference evidence="2" key="2">
    <citation type="submission" date="2021-02" db="EMBL/GenBank/DDBJ databases">
        <title>Infant gut strain persistence is associated with maternal origin, phylogeny, and functional potential including surface adhesion and iron acquisition.</title>
        <authorList>
            <person name="Lou Y.C."/>
        </authorList>
    </citation>
    <scope>NUCLEOTIDE SEQUENCE</scope>
    <source>
        <strain evidence="2">L3_108_103G1_dasL3_108_103G1_concoct_2</strain>
    </source>
</reference>
<dbReference type="RefSeq" id="WP_118365494.1">
    <property type="nucleotide sequence ID" value="NZ_CAJKGD010000009.1"/>
</dbReference>
<evidence type="ECO:0000313" key="4">
    <source>
        <dbReference type="Proteomes" id="UP000284868"/>
    </source>
</evidence>
<organism evidence="3 4">
    <name type="scientific">Amedibacillus dolichus</name>
    <dbReference type="NCBI Taxonomy" id="31971"/>
    <lineage>
        <taxon>Bacteria</taxon>
        <taxon>Bacillati</taxon>
        <taxon>Bacillota</taxon>
        <taxon>Erysipelotrichia</taxon>
        <taxon>Erysipelotrichales</taxon>
        <taxon>Erysipelotrichaceae</taxon>
        <taxon>Amedibacillus</taxon>
    </lineage>
</organism>
<feature type="transmembrane region" description="Helical" evidence="1">
    <location>
        <begin position="46"/>
        <end position="66"/>
    </location>
</feature>
<accession>A0A415PHR3</accession>
<keyword evidence="4" id="KW-1185">Reference proteome</keyword>
<feature type="transmembrane region" description="Helical" evidence="1">
    <location>
        <begin position="6"/>
        <end position="26"/>
    </location>
</feature>
<evidence type="ECO:0000313" key="3">
    <source>
        <dbReference type="EMBL" id="RHM12273.1"/>
    </source>
</evidence>
<gene>
    <name evidence="3" type="ORF">DWZ83_04885</name>
    <name evidence="2" type="ORF">KHZ85_07600</name>
</gene>
<dbReference type="EMBL" id="JAGZMZ010000019">
    <property type="protein sequence ID" value="MBS4884615.1"/>
    <property type="molecule type" value="Genomic_DNA"/>
</dbReference>
<dbReference type="Proteomes" id="UP000284868">
    <property type="component" value="Unassembled WGS sequence"/>
</dbReference>
<dbReference type="EMBL" id="QRPK01000017">
    <property type="protein sequence ID" value="RHM12273.1"/>
    <property type="molecule type" value="Genomic_DNA"/>
</dbReference>
<keyword evidence="1" id="KW-0812">Transmembrane</keyword>
<dbReference type="AlphaFoldDB" id="A0A415PHR3"/>
<evidence type="ECO:0000256" key="1">
    <source>
        <dbReference type="SAM" id="Phobius"/>
    </source>
</evidence>